<evidence type="ECO:0000256" key="1">
    <source>
        <dbReference type="ARBA" id="ARBA00006995"/>
    </source>
</evidence>
<dbReference type="OrthoDB" id="539634at2759"/>
<dbReference type="GO" id="GO:0006570">
    <property type="term" value="P:tyrosine metabolic process"/>
    <property type="evidence" value="ECO:0007669"/>
    <property type="project" value="TreeGrafter"/>
</dbReference>
<sequence length="188" mass="20914">MSISDDAVLELIFNPDVQGLPLDSINQSITNTSVCTLSPGRLEELKHLEKDAIKLAEKNETGGALELLNRCIEMEPTYGSAYNNRAQLYRMVHKNDEALHDLNKVISLAEGQPKILKQAYTQRAIIKRQNGDILGSKEDFAIGAKYGNSVARNITIQDNPYAKMCNQVMLQVMSQELNIGSTENKNHP</sequence>
<reference evidence="3" key="1">
    <citation type="submission" date="2015-06" db="EMBL/GenBank/DDBJ databases">
        <title>Expansion of signal transduction pathways in fungi by whole-genome duplication.</title>
        <authorList>
            <consortium name="DOE Joint Genome Institute"/>
            <person name="Corrochano L.M."/>
            <person name="Kuo A."/>
            <person name="Marcet-Houben M."/>
            <person name="Polaino S."/>
            <person name="Salamov A."/>
            <person name="Villalobos J.M."/>
            <person name="Alvarez M.I."/>
            <person name="Avalos J."/>
            <person name="Benito E.P."/>
            <person name="Benoit I."/>
            <person name="Burger G."/>
            <person name="Camino L.P."/>
            <person name="Canovas D."/>
            <person name="Cerda-Olmedo E."/>
            <person name="Cheng J.-F."/>
            <person name="Dominguez A."/>
            <person name="Elias M."/>
            <person name="Eslava A.P."/>
            <person name="Glaser F."/>
            <person name="Grimwood J."/>
            <person name="Gutierrez G."/>
            <person name="Heitman J."/>
            <person name="Henrissat B."/>
            <person name="Iturriaga E.A."/>
            <person name="Lang B.F."/>
            <person name="Lavin J.L."/>
            <person name="Lee S."/>
            <person name="Li W."/>
            <person name="Lindquist E."/>
            <person name="Lopez-Garcia S."/>
            <person name="Luque E.M."/>
            <person name="Marcos A.T."/>
            <person name="Martin J."/>
            <person name="McCluskey K."/>
            <person name="Medina H.R."/>
            <person name="Miralles-Duran A."/>
            <person name="Miyazaki A."/>
            <person name="Munoz-Torres E."/>
            <person name="Oguiza J.A."/>
            <person name="Ohm R."/>
            <person name="Olmedo M."/>
            <person name="Orejas M."/>
            <person name="Ortiz-Castellanos L."/>
            <person name="Pisabarro A.G."/>
            <person name="Rodriguez-Romero J."/>
            <person name="Ruiz-Herrera J."/>
            <person name="Ruiz-Vazquez R."/>
            <person name="Sanz C."/>
            <person name="Schackwitz W."/>
            <person name="Schmutz J."/>
            <person name="Shahriari M."/>
            <person name="Shelest E."/>
            <person name="Silva-Franco F."/>
            <person name="Soanes D."/>
            <person name="Syed K."/>
            <person name="Tagua V.G."/>
            <person name="Talbot N.J."/>
            <person name="Thon M."/>
            <person name="De vries R.P."/>
            <person name="Wiebenga A."/>
            <person name="Yadav J.S."/>
            <person name="Braun E.L."/>
            <person name="Baker S."/>
            <person name="Garre V."/>
            <person name="Horwitz B."/>
            <person name="Torres-Martinez S."/>
            <person name="Idnurm A."/>
            <person name="Herrera-Estrella A."/>
            <person name="Gabaldon T."/>
            <person name="Grigoriev I.V."/>
        </authorList>
    </citation>
    <scope>NUCLEOTIDE SEQUENCE [LARGE SCALE GENOMIC DNA]</scope>
    <source>
        <strain evidence="3">NRRL 1555(-)</strain>
    </source>
</reference>
<dbReference type="PANTHER" id="PTHR21405:SF0">
    <property type="entry name" value="TETRATRICOPEPTIDE REPEAT PROTEIN 36"/>
    <property type="match status" value="1"/>
</dbReference>
<dbReference type="Pfam" id="PF13431">
    <property type="entry name" value="TPR_17"/>
    <property type="match status" value="1"/>
</dbReference>
<dbReference type="AlphaFoldDB" id="A0A167PY87"/>
<organism evidence="2 3">
    <name type="scientific">Phycomyces blakesleeanus (strain ATCC 8743b / DSM 1359 / FGSC 10004 / NBRC 33097 / NRRL 1555)</name>
    <dbReference type="NCBI Taxonomy" id="763407"/>
    <lineage>
        <taxon>Eukaryota</taxon>
        <taxon>Fungi</taxon>
        <taxon>Fungi incertae sedis</taxon>
        <taxon>Mucoromycota</taxon>
        <taxon>Mucoromycotina</taxon>
        <taxon>Mucoromycetes</taxon>
        <taxon>Mucorales</taxon>
        <taxon>Phycomycetaceae</taxon>
        <taxon>Phycomyces</taxon>
    </lineage>
</organism>
<gene>
    <name evidence="2" type="ORF">PHYBLDRAFT_37402</name>
</gene>
<dbReference type="InParanoid" id="A0A167PY87"/>
<protein>
    <submittedName>
        <fullName evidence="2">Uncharacterized protein</fullName>
    </submittedName>
</protein>
<dbReference type="SMART" id="SM00028">
    <property type="entry name" value="TPR"/>
    <property type="match status" value="2"/>
</dbReference>
<dbReference type="RefSeq" id="XP_018296799.1">
    <property type="nucleotide sequence ID" value="XM_018440090.1"/>
</dbReference>
<keyword evidence="3" id="KW-1185">Reference proteome</keyword>
<evidence type="ECO:0000313" key="2">
    <source>
        <dbReference type="EMBL" id="OAD78759.1"/>
    </source>
</evidence>
<accession>A0A167PY87</accession>
<dbReference type="STRING" id="763407.A0A167PY87"/>
<dbReference type="EMBL" id="KV440973">
    <property type="protein sequence ID" value="OAD78759.1"/>
    <property type="molecule type" value="Genomic_DNA"/>
</dbReference>
<comment type="similarity">
    <text evidence="1">Belongs to the TTC36 family.</text>
</comment>
<dbReference type="InterPro" id="IPR019734">
    <property type="entry name" value="TPR_rpt"/>
</dbReference>
<dbReference type="SUPFAM" id="SSF48452">
    <property type="entry name" value="TPR-like"/>
    <property type="match status" value="1"/>
</dbReference>
<dbReference type="InterPro" id="IPR011990">
    <property type="entry name" value="TPR-like_helical_dom_sf"/>
</dbReference>
<evidence type="ECO:0000313" key="3">
    <source>
        <dbReference type="Proteomes" id="UP000077315"/>
    </source>
</evidence>
<dbReference type="VEuPathDB" id="FungiDB:PHYBLDRAFT_37402"/>
<dbReference type="Proteomes" id="UP000077315">
    <property type="component" value="Unassembled WGS sequence"/>
</dbReference>
<proteinExistence type="inferred from homology"/>
<dbReference type="InterPro" id="IPR038906">
    <property type="entry name" value="TTC36"/>
</dbReference>
<dbReference type="PANTHER" id="PTHR21405">
    <property type="entry name" value="CDNA SEQUENCE BC021608"/>
    <property type="match status" value="1"/>
</dbReference>
<dbReference type="GeneID" id="29000996"/>
<name>A0A167PY87_PHYB8</name>
<dbReference type="Gene3D" id="1.25.40.10">
    <property type="entry name" value="Tetratricopeptide repeat domain"/>
    <property type="match status" value="1"/>
</dbReference>